<proteinExistence type="predicted"/>
<name>A0A1G8KQC4_9GAMM</name>
<evidence type="ECO:0008006" key="3">
    <source>
        <dbReference type="Google" id="ProtNLM"/>
    </source>
</evidence>
<organism evidence="1 2">
    <name type="scientific">Ferrimonas sediminum</name>
    <dbReference type="NCBI Taxonomy" id="718193"/>
    <lineage>
        <taxon>Bacteria</taxon>
        <taxon>Pseudomonadati</taxon>
        <taxon>Pseudomonadota</taxon>
        <taxon>Gammaproteobacteria</taxon>
        <taxon>Alteromonadales</taxon>
        <taxon>Ferrimonadaceae</taxon>
        <taxon>Ferrimonas</taxon>
    </lineage>
</organism>
<accession>A0A1G8KQC4</accession>
<dbReference type="RefSeq" id="WP_090361234.1">
    <property type="nucleotide sequence ID" value="NZ_FNEM01000001.1"/>
</dbReference>
<dbReference type="AlphaFoldDB" id="A0A1G8KQC4"/>
<protein>
    <recommendedName>
        <fullName evidence="3">Prephenate dehydrogenase</fullName>
    </recommendedName>
</protein>
<keyword evidence="2" id="KW-1185">Reference proteome</keyword>
<dbReference type="EMBL" id="FNEM01000001">
    <property type="protein sequence ID" value="SDI45681.1"/>
    <property type="molecule type" value="Genomic_DNA"/>
</dbReference>
<sequence length="102" mass="11621">MPYTNVIAQFKASFQQAYRQVVDADAYLDKLQQDGHGKFKRIFTADQGFKTDATRFMPYLEEVVGEFDAFEAAPSAEQLPPLVKKLELLLNTLAQFKQSLKD</sequence>
<reference evidence="2" key="1">
    <citation type="submission" date="2016-10" db="EMBL/GenBank/DDBJ databases">
        <authorList>
            <person name="Varghese N."/>
            <person name="Submissions S."/>
        </authorList>
    </citation>
    <scope>NUCLEOTIDE SEQUENCE [LARGE SCALE GENOMIC DNA]</scope>
    <source>
        <strain evidence="2">DSM 23317</strain>
    </source>
</reference>
<gene>
    <name evidence="1" type="ORF">SAMN04488540_101452</name>
</gene>
<evidence type="ECO:0000313" key="1">
    <source>
        <dbReference type="EMBL" id="SDI45681.1"/>
    </source>
</evidence>
<evidence type="ECO:0000313" key="2">
    <source>
        <dbReference type="Proteomes" id="UP000199527"/>
    </source>
</evidence>
<dbReference type="Proteomes" id="UP000199527">
    <property type="component" value="Unassembled WGS sequence"/>
</dbReference>
<dbReference type="OrthoDB" id="7067468at2"/>